<organism evidence="1 2">
    <name type="scientific">Methanosarcina siciliae T4/M</name>
    <dbReference type="NCBI Taxonomy" id="1434120"/>
    <lineage>
        <taxon>Archaea</taxon>
        <taxon>Methanobacteriati</taxon>
        <taxon>Methanobacteriota</taxon>
        <taxon>Stenosarchaea group</taxon>
        <taxon>Methanomicrobia</taxon>
        <taxon>Methanosarcinales</taxon>
        <taxon>Methanosarcinaceae</taxon>
        <taxon>Methanosarcina</taxon>
    </lineage>
</organism>
<evidence type="ECO:0000313" key="1">
    <source>
        <dbReference type="EMBL" id="AKB28135.1"/>
    </source>
</evidence>
<proteinExistence type="predicted"/>
<sequence length="115" mass="13086">MPSLPDMAEKISGKTYVFEPNPYNIKSISLSFSGREEAILNLSLEEEQHVLPVGLDNIYRISPGGEFGSLAFKGFWRTDNEFVFYYNEVSNINNYQKSRRQRKSCSNGQVKAPPT</sequence>
<evidence type="ECO:0000313" key="2">
    <source>
        <dbReference type="Proteomes" id="UP000033111"/>
    </source>
</evidence>
<name>A0A0E3P3Q2_9EURY</name>
<dbReference type="AlphaFoldDB" id="A0A0E3P3Q2"/>
<dbReference type="KEGG" id="msw:MSSIT_1416"/>
<reference evidence="1 2" key="1">
    <citation type="submission" date="2014-07" db="EMBL/GenBank/DDBJ databases">
        <title>Methanogenic archaea and the global carbon cycle.</title>
        <authorList>
            <person name="Henriksen J.R."/>
            <person name="Luke J."/>
            <person name="Reinhart S."/>
            <person name="Benedict M.N."/>
            <person name="Youngblut N.D."/>
            <person name="Metcalf M.E."/>
            <person name="Whitaker R.J."/>
            <person name="Metcalf W.W."/>
        </authorList>
    </citation>
    <scope>NUCLEOTIDE SEQUENCE [LARGE SCALE GENOMIC DNA]</scope>
    <source>
        <strain evidence="1 2">T4/M</strain>
    </source>
</reference>
<dbReference type="Proteomes" id="UP000033111">
    <property type="component" value="Chromosome"/>
</dbReference>
<dbReference type="HOGENOM" id="CLU_2103549_0_0_2"/>
<keyword evidence="2" id="KW-1185">Reference proteome</keyword>
<accession>A0A0E3P3Q2</accession>
<protein>
    <submittedName>
        <fullName evidence="1">Uncharacterized protein</fullName>
    </submittedName>
</protein>
<dbReference type="EMBL" id="CP009506">
    <property type="protein sequence ID" value="AKB28135.1"/>
    <property type="molecule type" value="Genomic_DNA"/>
</dbReference>
<gene>
    <name evidence="1" type="ORF">MSSIT_1416</name>
</gene>